<comment type="caution">
    <text evidence="2">The sequence shown here is derived from an EMBL/GenBank/DDBJ whole genome shotgun (WGS) entry which is preliminary data.</text>
</comment>
<keyword evidence="1" id="KW-0812">Transmembrane</keyword>
<feature type="transmembrane region" description="Helical" evidence="1">
    <location>
        <begin position="197"/>
        <end position="221"/>
    </location>
</feature>
<gene>
    <name evidence="2" type="ORF">Val02_62820</name>
</gene>
<dbReference type="EMBL" id="BOPF01000026">
    <property type="protein sequence ID" value="GIJ49396.1"/>
    <property type="molecule type" value="Genomic_DNA"/>
</dbReference>
<feature type="transmembrane region" description="Helical" evidence="1">
    <location>
        <begin position="170"/>
        <end position="190"/>
    </location>
</feature>
<organism evidence="2 3">
    <name type="scientific">Virgisporangium aliadipatigenens</name>
    <dbReference type="NCBI Taxonomy" id="741659"/>
    <lineage>
        <taxon>Bacteria</taxon>
        <taxon>Bacillati</taxon>
        <taxon>Actinomycetota</taxon>
        <taxon>Actinomycetes</taxon>
        <taxon>Micromonosporales</taxon>
        <taxon>Micromonosporaceae</taxon>
        <taxon>Virgisporangium</taxon>
    </lineage>
</organism>
<dbReference type="RefSeq" id="WP_203902861.1">
    <property type="nucleotide sequence ID" value="NZ_BOPF01000026.1"/>
</dbReference>
<evidence type="ECO:0000313" key="2">
    <source>
        <dbReference type="EMBL" id="GIJ49396.1"/>
    </source>
</evidence>
<keyword evidence="1" id="KW-1133">Transmembrane helix</keyword>
<reference evidence="2" key="1">
    <citation type="submission" date="2021-01" db="EMBL/GenBank/DDBJ databases">
        <title>Whole genome shotgun sequence of Virgisporangium aliadipatigenens NBRC 105644.</title>
        <authorList>
            <person name="Komaki H."/>
            <person name="Tamura T."/>
        </authorList>
    </citation>
    <scope>NUCLEOTIDE SEQUENCE</scope>
    <source>
        <strain evidence="2">NBRC 105644</strain>
    </source>
</reference>
<proteinExistence type="predicted"/>
<feature type="transmembrane region" description="Helical" evidence="1">
    <location>
        <begin position="50"/>
        <end position="73"/>
    </location>
</feature>
<sequence>MDTFLTDIAEWLVNTILDAFLAILRIIENGLLLTPDVTALPQLRALTTKAVLVVDTVYVLVFLTAGILTMTAGGNEKARYEVKALIPRAIVGFVAAHFSPLFVGKLIEVANAFIRAIAGEKFDRDGAVAAIARLVKAAGKNPAQPVLTAILIGIIVVLLASTVFGLITRVAVLLVLAMLGPFALACYGLPQTERVAVLWWQSIGGCLLTPMVQAFCLQAGAWLLLDPAAMLPFLSIGGDPLQTANLMVVIVLLYATVKVPKLVKQYLVRGAPPHNLVTAVLRTTVVQQGARVIGIPATLRGGK</sequence>
<dbReference type="AlphaFoldDB" id="A0A8J3YQ70"/>
<keyword evidence="1" id="KW-0472">Membrane</keyword>
<feature type="transmembrane region" description="Helical" evidence="1">
    <location>
        <begin position="146"/>
        <end position="164"/>
    </location>
</feature>
<feature type="transmembrane region" description="Helical" evidence="1">
    <location>
        <begin position="241"/>
        <end position="257"/>
    </location>
</feature>
<feature type="transmembrane region" description="Helical" evidence="1">
    <location>
        <begin position="85"/>
        <end position="107"/>
    </location>
</feature>
<dbReference type="Proteomes" id="UP000619260">
    <property type="component" value="Unassembled WGS sequence"/>
</dbReference>
<name>A0A8J3YQ70_9ACTN</name>
<keyword evidence="3" id="KW-1185">Reference proteome</keyword>
<accession>A0A8J3YQ70</accession>
<protein>
    <submittedName>
        <fullName evidence="2">Uncharacterized protein</fullName>
    </submittedName>
</protein>
<evidence type="ECO:0000256" key="1">
    <source>
        <dbReference type="SAM" id="Phobius"/>
    </source>
</evidence>
<evidence type="ECO:0000313" key="3">
    <source>
        <dbReference type="Proteomes" id="UP000619260"/>
    </source>
</evidence>